<dbReference type="Proteomes" id="UP000095280">
    <property type="component" value="Unplaced"/>
</dbReference>
<dbReference type="STRING" id="282301.A0A1I8ID69"/>
<sequence length="391" mass="44237">MSSVKQQTGATENLVRVSAEMLSTVAPSSREQMIEHGTRFVQFVHSKNTKVDLRTIDERAVNEYLRFFYFTLRTKQDKLYSPSSLICIRAGIQRYFDVVLGRPLILPGNPVFMTSNRMLGQRAREYASSSGSSVRHYAPMLHADRQLLEDYFNGSSAGGYSMEERLQDGALFALFYHFGCTPSQHQQRHNQQAQQKLIRRDHLVFSIDEEGREFATLEQDEGFYTDLTPGGTSRNACGSVRMYTGLEQLKSYINLLPEFTNDNSLFPKPARNGRGYSTSINRGINYMQNFMRYVSKKARLSKLYSNHCIRLTRIRDLSQSGLSANEIRLVTGLKCSKSVRRCLKWSSADAAVTAASPSSAANAVEDIPVDDFGEEFQAGIGMEFQTDFEME</sequence>
<dbReference type="WBParaSite" id="maker-uti_cns_0011835-snap-gene-0.7-mRNA-1">
    <property type="protein sequence ID" value="maker-uti_cns_0011835-snap-gene-0.7-mRNA-1"/>
    <property type="gene ID" value="maker-uti_cns_0011835-snap-gene-0.7"/>
</dbReference>
<reference evidence="2" key="1">
    <citation type="submission" date="2016-11" db="UniProtKB">
        <authorList>
            <consortium name="WormBaseParasite"/>
        </authorList>
    </citation>
    <scope>IDENTIFICATION</scope>
</reference>
<name>A0A1I8ID69_9PLAT</name>
<accession>A0A1I8ID69</accession>
<evidence type="ECO:0000313" key="2">
    <source>
        <dbReference type="WBParaSite" id="maker-uti_cns_0011835-snap-gene-0.7-mRNA-1"/>
    </source>
</evidence>
<organism evidence="1 2">
    <name type="scientific">Macrostomum lignano</name>
    <dbReference type="NCBI Taxonomy" id="282301"/>
    <lineage>
        <taxon>Eukaryota</taxon>
        <taxon>Metazoa</taxon>
        <taxon>Spiralia</taxon>
        <taxon>Lophotrochozoa</taxon>
        <taxon>Platyhelminthes</taxon>
        <taxon>Rhabditophora</taxon>
        <taxon>Macrostomorpha</taxon>
        <taxon>Macrostomida</taxon>
        <taxon>Macrostomidae</taxon>
        <taxon>Macrostomum</taxon>
    </lineage>
</organism>
<proteinExistence type="predicted"/>
<dbReference type="AlphaFoldDB" id="A0A1I8ID69"/>
<evidence type="ECO:0000313" key="1">
    <source>
        <dbReference type="Proteomes" id="UP000095280"/>
    </source>
</evidence>
<keyword evidence="1" id="KW-1185">Reference proteome</keyword>
<dbReference type="PANTHER" id="PTHR21446">
    <property type="entry name" value="DUF3504 DOMAIN-CONTAINING PROTEIN"/>
    <property type="match status" value="1"/>
</dbReference>
<protein>
    <submittedName>
        <fullName evidence="2">Core-binding (CB) domain-containing protein</fullName>
    </submittedName>
</protein>
<dbReference type="InterPro" id="IPR052787">
    <property type="entry name" value="MAVS"/>
</dbReference>
<dbReference type="PANTHER" id="PTHR21446:SF6">
    <property type="entry name" value="MITOCHONDRIAL ANTIVIRAL-SIGNALING PROTEIN"/>
    <property type="match status" value="1"/>
</dbReference>
<dbReference type="OrthoDB" id="6123923at2759"/>